<feature type="transmembrane region" description="Helical" evidence="1">
    <location>
        <begin position="103"/>
        <end position="124"/>
    </location>
</feature>
<keyword evidence="1" id="KW-1133">Transmembrane helix</keyword>
<evidence type="ECO:0000256" key="1">
    <source>
        <dbReference type="SAM" id="Phobius"/>
    </source>
</evidence>
<feature type="transmembrane region" description="Helical" evidence="1">
    <location>
        <begin position="282"/>
        <end position="306"/>
    </location>
</feature>
<feature type="transmembrane region" description="Helical" evidence="1">
    <location>
        <begin position="31"/>
        <end position="49"/>
    </location>
</feature>
<feature type="transmembrane region" description="Helical" evidence="1">
    <location>
        <begin position="346"/>
        <end position="362"/>
    </location>
</feature>
<name>A0A9D1UKA1_9CORY</name>
<feature type="transmembrane region" description="Helical" evidence="1">
    <location>
        <begin position="161"/>
        <end position="178"/>
    </location>
</feature>
<feature type="transmembrane region" description="Helical" evidence="1">
    <location>
        <begin position="70"/>
        <end position="91"/>
    </location>
</feature>
<comment type="caution">
    <text evidence="2">The sequence shown here is derived from an EMBL/GenBank/DDBJ whole genome shotgun (WGS) entry which is preliminary data.</text>
</comment>
<gene>
    <name evidence="2" type="ORF">H9870_05155</name>
</gene>
<dbReference type="EMBL" id="DXGC01000049">
    <property type="protein sequence ID" value="HIW91034.1"/>
    <property type="molecule type" value="Genomic_DNA"/>
</dbReference>
<reference evidence="2" key="1">
    <citation type="journal article" date="2021" name="PeerJ">
        <title>Extensive microbial diversity within the chicken gut microbiome revealed by metagenomics and culture.</title>
        <authorList>
            <person name="Gilroy R."/>
            <person name="Ravi A."/>
            <person name="Getino M."/>
            <person name="Pursley I."/>
            <person name="Horton D.L."/>
            <person name="Alikhan N.F."/>
            <person name="Baker D."/>
            <person name="Gharbi K."/>
            <person name="Hall N."/>
            <person name="Watson M."/>
            <person name="Adriaenssens E.M."/>
            <person name="Foster-Nyarko E."/>
            <person name="Jarju S."/>
            <person name="Secka A."/>
            <person name="Antonio M."/>
            <person name="Oren A."/>
            <person name="Chaudhuri R.R."/>
            <person name="La Ragione R."/>
            <person name="Hildebrand F."/>
            <person name="Pallen M.J."/>
        </authorList>
    </citation>
    <scope>NUCLEOTIDE SEQUENCE</scope>
    <source>
        <strain evidence="2">CHK32-1732</strain>
    </source>
</reference>
<dbReference type="Proteomes" id="UP000824190">
    <property type="component" value="Unassembled WGS sequence"/>
</dbReference>
<feature type="transmembrane region" description="Helical" evidence="1">
    <location>
        <begin position="7"/>
        <end position="25"/>
    </location>
</feature>
<accession>A0A9D1UKA1</accession>
<proteinExistence type="predicted"/>
<reference evidence="2" key="2">
    <citation type="submission" date="2021-04" db="EMBL/GenBank/DDBJ databases">
        <authorList>
            <person name="Gilroy R."/>
        </authorList>
    </citation>
    <scope>NUCLEOTIDE SEQUENCE</scope>
    <source>
        <strain evidence="2">CHK32-1732</strain>
    </source>
</reference>
<keyword evidence="1" id="KW-0812">Transmembrane</keyword>
<feature type="transmembrane region" description="Helical" evidence="1">
    <location>
        <begin position="136"/>
        <end position="155"/>
    </location>
</feature>
<feature type="transmembrane region" description="Helical" evidence="1">
    <location>
        <begin position="312"/>
        <end position="334"/>
    </location>
</feature>
<protein>
    <submittedName>
        <fullName evidence="2">Uncharacterized protein</fullName>
    </submittedName>
</protein>
<feature type="transmembrane region" description="Helical" evidence="1">
    <location>
        <begin position="368"/>
        <end position="387"/>
    </location>
</feature>
<evidence type="ECO:0000313" key="3">
    <source>
        <dbReference type="Proteomes" id="UP000824190"/>
    </source>
</evidence>
<sequence>MIRRMGPALIGQGLNFLAMLLPIFGQQTGQLAYLMLPLALATVLARTSILGYHSRYLTVAGPTRSTATAVSWSSLLAVTAVCGIVALALQIPGSSSAGSVSAIAAWTALLVITNGTYLMAVAVVTQEQRMDVYSTARLIFGVVNVAATVVVVWFLPFHAGLIVVAAMNPLVGSLLILLRTENRLLPQWWASRRTMADADHRRYFADSSRATGATFVSECGFQIQGFLTPFLGPYQEIWAVVVRLTGGFGSLAQQVIAPSLEAKIAAAIRENNTATTAKWSRLCALGGVVLGIGCAVVQSGALIFSLPDDDALTPLVLAVTAVFCVASLSTNLSVKIPLMKGLDRVFLTWSIGRLVPLVALLLTTDGVLLGGIVTVQTLAAIVFLVMATRPSRI</sequence>
<dbReference type="AlphaFoldDB" id="A0A9D1UKA1"/>
<organism evidence="2 3">
    <name type="scientific">Candidatus Corynebacterium avicola</name>
    <dbReference type="NCBI Taxonomy" id="2838527"/>
    <lineage>
        <taxon>Bacteria</taxon>
        <taxon>Bacillati</taxon>
        <taxon>Actinomycetota</taxon>
        <taxon>Actinomycetes</taxon>
        <taxon>Mycobacteriales</taxon>
        <taxon>Corynebacteriaceae</taxon>
        <taxon>Corynebacterium</taxon>
    </lineage>
</organism>
<keyword evidence="1" id="KW-0472">Membrane</keyword>
<evidence type="ECO:0000313" key="2">
    <source>
        <dbReference type="EMBL" id="HIW91034.1"/>
    </source>
</evidence>